<evidence type="ECO:0000313" key="1">
    <source>
        <dbReference type="EMBL" id="MFC3073789.1"/>
    </source>
</evidence>
<dbReference type="Proteomes" id="UP001595377">
    <property type="component" value="Unassembled WGS sequence"/>
</dbReference>
<protein>
    <submittedName>
        <fullName evidence="1">Uncharacterized protein</fullName>
    </submittedName>
</protein>
<gene>
    <name evidence="1" type="ORF">ACFOHH_11810</name>
</gene>
<keyword evidence="2" id="KW-1185">Reference proteome</keyword>
<dbReference type="RefSeq" id="WP_257313277.1">
    <property type="nucleotide sequence ID" value="NZ_JANFDG010000004.1"/>
</dbReference>
<comment type="caution">
    <text evidence="1">The sequence shown here is derived from an EMBL/GenBank/DDBJ whole genome shotgun (WGS) entry which is preliminary data.</text>
</comment>
<name>A0ABV7DH50_9HYPH</name>
<sequence length="235" mass="24625">MPSSVGRELKRSVGDQLRGMRCLVRMLGSDAQRPGLAPPALPEVLPELDRLVGRTFRAVDTMLSTVETAVATVRPASGPFRGFAPFEAYFSAAGAERLQEDLYRGLKAVAAAERPNQLVLKARLAAVAADLAGEREAAPQEAGAALLRALVRRKPLVDFAEEGGAAAILRQYVALALLFAVFLRGAPPEAEASALIEDALLIAGTRLDAISAALAPGESGDRLPSLLAGLADHLA</sequence>
<proteinExistence type="predicted"/>
<evidence type="ECO:0000313" key="2">
    <source>
        <dbReference type="Proteomes" id="UP001595377"/>
    </source>
</evidence>
<organism evidence="1 2">
    <name type="scientific">Shinella pollutisoli</name>
    <dbReference type="NCBI Taxonomy" id="2250594"/>
    <lineage>
        <taxon>Bacteria</taxon>
        <taxon>Pseudomonadati</taxon>
        <taxon>Pseudomonadota</taxon>
        <taxon>Alphaproteobacteria</taxon>
        <taxon>Hyphomicrobiales</taxon>
        <taxon>Rhizobiaceae</taxon>
        <taxon>Shinella</taxon>
    </lineage>
</organism>
<dbReference type="EMBL" id="JBHRSP010000017">
    <property type="protein sequence ID" value="MFC3073789.1"/>
    <property type="molecule type" value="Genomic_DNA"/>
</dbReference>
<reference evidence="2" key="1">
    <citation type="journal article" date="2019" name="Int. J. Syst. Evol. Microbiol.">
        <title>The Global Catalogue of Microorganisms (GCM) 10K type strain sequencing project: providing services to taxonomists for standard genome sequencing and annotation.</title>
        <authorList>
            <consortium name="The Broad Institute Genomics Platform"/>
            <consortium name="The Broad Institute Genome Sequencing Center for Infectious Disease"/>
            <person name="Wu L."/>
            <person name="Ma J."/>
        </authorList>
    </citation>
    <scope>NUCLEOTIDE SEQUENCE [LARGE SCALE GENOMIC DNA]</scope>
    <source>
        <strain evidence="2">KCTC 52677</strain>
    </source>
</reference>
<accession>A0ABV7DH50</accession>